<evidence type="ECO:0000256" key="2">
    <source>
        <dbReference type="ARBA" id="ARBA00022475"/>
    </source>
</evidence>
<sequence>MSNGSLGTNSKNSKFIMGGLIIALIIGILAPFIASGDPDGLESAAEKIINGNALESNLKEIGLEEEGTVAPSPFADYAIPGMDKIGEIAAMLIGILLMMVLGYGVAAILKKKEQIAN</sequence>
<evidence type="ECO:0000256" key="4">
    <source>
        <dbReference type="ARBA" id="ARBA00022989"/>
    </source>
</evidence>
<evidence type="ECO:0000256" key="6">
    <source>
        <dbReference type="SAM" id="Phobius"/>
    </source>
</evidence>
<dbReference type="NCBIfam" id="NF004931">
    <property type="entry name" value="PRK06287.1-2"/>
    <property type="match status" value="1"/>
</dbReference>
<protein>
    <submittedName>
        <fullName evidence="8">Cobalt/nickel transport protein</fullName>
    </submittedName>
</protein>
<evidence type="ECO:0000256" key="1">
    <source>
        <dbReference type="ARBA" id="ARBA00004236"/>
    </source>
</evidence>
<feature type="domain" description="PDGLE" evidence="7">
    <location>
        <begin position="14"/>
        <end position="111"/>
    </location>
</feature>
<reference evidence="8" key="1">
    <citation type="submission" date="2021-03" db="EMBL/GenBank/DDBJ databases">
        <title>Genomic Encyclopedia of Type Strains, Phase IV (KMG-V): Genome sequencing to study the core and pangenomes of soil and plant-associated prokaryotes.</title>
        <authorList>
            <person name="Whitman W."/>
        </authorList>
    </citation>
    <scope>NUCLEOTIDE SEQUENCE</scope>
    <source>
        <strain evidence="8">C4</strain>
    </source>
</reference>
<organism evidence="8 9">
    <name type="scientific">Methanococcus voltae</name>
    <dbReference type="NCBI Taxonomy" id="2188"/>
    <lineage>
        <taxon>Archaea</taxon>
        <taxon>Methanobacteriati</taxon>
        <taxon>Methanobacteriota</taxon>
        <taxon>Methanomada group</taxon>
        <taxon>Methanococci</taxon>
        <taxon>Methanococcales</taxon>
        <taxon>Methanococcaceae</taxon>
        <taxon>Methanococcus</taxon>
    </lineage>
</organism>
<dbReference type="AlphaFoldDB" id="A0A8J7UTD5"/>
<keyword evidence="4 6" id="KW-1133">Transmembrane helix</keyword>
<proteinExistence type="predicted"/>
<keyword evidence="3 6" id="KW-0812">Transmembrane</keyword>
<evidence type="ECO:0000313" key="8">
    <source>
        <dbReference type="EMBL" id="MBP2201548.1"/>
    </source>
</evidence>
<dbReference type="Pfam" id="PF13190">
    <property type="entry name" value="PDGLE"/>
    <property type="match status" value="1"/>
</dbReference>
<keyword evidence="5 6" id="KW-0472">Membrane</keyword>
<evidence type="ECO:0000256" key="5">
    <source>
        <dbReference type="ARBA" id="ARBA00023136"/>
    </source>
</evidence>
<comment type="caution">
    <text evidence="8">The sequence shown here is derived from an EMBL/GenBank/DDBJ whole genome shotgun (WGS) entry which is preliminary data.</text>
</comment>
<keyword evidence="2" id="KW-1003">Cell membrane</keyword>
<gene>
    <name evidence="8" type="ORF">J3E07_000960</name>
</gene>
<feature type="transmembrane region" description="Helical" evidence="6">
    <location>
        <begin position="88"/>
        <end position="109"/>
    </location>
</feature>
<evidence type="ECO:0000259" key="7">
    <source>
        <dbReference type="Pfam" id="PF13190"/>
    </source>
</evidence>
<dbReference type="Proteomes" id="UP000740329">
    <property type="component" value="Unassembled WGS sequence"/>
</dbReference>
<evidence type="ECO:0000256" key="3">
    <source>
        <dbReference type="ARBA" id="ARBA00022692"/>
    </source>
</evidence>
<dbReference type="InterPro" id="IPR025937">
    <property type="entry name" value="PDGLE_dom"/>
</dbReference>
<accession>A0A8J7UTD5</accession>
<comment type="subcellular location">
    <subcellularLocation>
        <location evidence="1">Cell membrane</location>
    </subcellularLocation>
</comment>
<dbReference type="GO" id="GO:0005886">
    <property type="term" value="C:plasma membrane"/>
    <property type="evidence" value="ECO:0007669"/>
    <property type="project" value="UniProtKB-SubCell"/>
</dbReference>
<dbReference type="RefSeq" id="WP_209591018.1">
    <property type="nucleotide sequence ID" value="NZ_JAGGMV010000002.1"/>
</dbReference>
<feature type="transmembrane region" description="Helical" evidence="6">
    <location>
        <begin position="15"/>
        <end position="34"/>
    </location>
</feature>
<name>A0A8J7UTD5_METVO</name>
<dbReference type="EMBL" id="JAGGMV010000002">
    <property type="protein sequence ID" value="MBP2201548.1"/>
    <property type="molecule type" value="Genomic_DNA"/>
</dbReference>
<evidence type="ECO:0000313" key="9">
    <source>
        <dbReference type="Proteomes" id="UP000740329"/>
    </source>
</evidence>